<organism evidence="1 2">
    <name type="scientific">Pseudofrancisella aestuarii</name>
    <dbReference type="NCBI Taxonomy" id="2670347"/>
    <lineage>
        <taxon>Bacteria</taxon>
        <taxon>Pseudomonadati</taxon>
        <taxon>Pseudomonadota</taxon>
        <taxon>Gammaproteobacteria</taxon>
        <taxon>Thiotrichales</taxon>
        <taxon>Francisellaceae</taxon>
        <taxon>Pseudofrancisella</taxon>
    </lineage>
</organism>
<proteinExistence type="predicted"/>
<name>A0ABV9T9L5_9GAMM</name>
<dbReference type="PANTHER" id="PTHR42923">
    <property type="entry name" value="PROTOPORPHYRINOGEN OXIDASE"/>
    <property type="match status" value="1"/>
</dbReference>
<dbReference type="Pfam" id="PF13450">
    <property type="entry name" value="NAD_binding_8"/>
    <property type="match status" value="1"/>
</dbReference>
<dbReference type="RefSeq" id="WP_119330814.1">
    <property type="nucleotide sequence ID" value="NZ_JBHSJH010000001.1"/>
</dbReference>
<sequence>MIKHFDIIIVGGGISGVSFAQEMAKQNINYCLFEKNEIGGCIKTKHYKDFWFEQGAHTLYNSYGNTISYIEKNNLINKIISRTKLPFLFVTPNNKIQSLIKNLNIFSFVFNFIKNKNMPKTDKSISEYATKAFGKKNYDNTLKYCFDAVLSQNSESFPMEYLFKKYPRNKNLPRSFTLENGIGSLFDGCDKLNINSEEILNISKLDDYWELTTKNYIYTAKNICLATEWNNTKKLLGNIAPKIAKHHYQPTISEIYSTSIIINSKDIEIKKIAGLIGKEQFFYSAVSRDIINHPNLRALTFHCKNDNKSQNLLNICGLLKIDIEKVLYIETKQNTLPCYNKNHSLFLNDLDSFLLKNNSIYITGNFFDRLAIENCIKRSYNEVIRYTKNNT</sequence>
<reference evidence="2" key="1">
    <citation type="journal article" date="2019" name="Int. J. Syst. Evol. Microbiol.">
        <title>The Global Catalogue of Microorganisms (GCM) 10K type strain sequencing project: providing services to taxonomists for standard genome sequencing and annotation.</title>
        <authorList>
            <consortium name="The Broad Institute Genomics Platform"/>
            <consortium name="The Broad Institute Genome Sequencing Center for Infectious Disease"/>
            <person name="Wu L."/>
            <person name="Ma J."/>
        </authorList>
    </citation>
    <scope>NUCLEOTIDE SEQUENCE [LARGE SCALE GENOMIC DNA]</scope>
    <source>
        <strain evidence="2">CGMCC 1.13718</strain>
    </source>
</reference>
<dbReference type="InterPro" id="IPR050464">
    <property type="entry name" value="Zeta_carotene_desat/Oxidored"/>
</dbReference>
<dbReference type="Gene3D" id="3.50.50.60">
    <property type="entry name" value="FAD/NAD(P)-binding domain"/>
    <property type="match status" value="1"/>
</dbReference>
<dbReference type="Gene3D" id="1.10.3110.10">
    <property type="entry name" value="protoporphyrinogen ix oxidase, domain 3"/>
    <property type="match status" value="1"/>
</dbReference>
<dbReference type="Proteomes" id="UP001595926">
    <property type="component" value="Unassembled WGS sequence"/>
</dbReference>
<dbReference type="Gene3D" id="3.90.660.20">
    <property type="entry name" value="Protoporphyrinogen oxidase, mitochondrial, domain 2"/>
    <property type="match status" value="1"/>
</dbReference>
<dbReference type="InterPro" id="IPR036188">
    <property type="entry name" value="FAD/NAD-bd_sf"/>
</dbReference>
<dbReference type="EMBL" id="JBHSJH010000001">
    <property type="protein sequence ID" value="MFC4891438.1"/>
    <property type="molecule type" value="Genomic_DNA"/>
</dbReference>
<keyword evidence="2" id="KW-1185">Reference proteome</keyword>
<evidence type="ECO:0000313" key="2">
    <source>
        <dbReference type="Proteomes" id="UP001595926"/>
    </source>
</evidence>
<gene>
    <name evidence="1" type="ORF">ACFPDQ_00065</name>
</gene>
<protein>
    <submittedName>
        <fullName evidence="1">NAD(P)-binding protein</fullName>
    </submittedName>
</protein>
<accession>A0ABV9T9L5</accession>
<comment type="caution">
    <text evidence="1">The sequence shown here is derived from an EMBL/GenBank/DDBJ whole genome shotgun (WGS) entry which is preliminary data.</text>
</comment>
<dbReference type="SUPFAM" id="SSF51971">
    <property type="entry name" value="Nucleotide-binding domain"/>
    <property type="match status" value="1"/>
</dbReference>
<evidence type="ECO:0000313" key="1">
    <source>
        <dbReference type="EMBL" id="MFC4891438.1"/>
    </source>
</evidence>